<dbReference type="PROSITE" id="PS51103">
    <property type="entry name" value="PTS_EIIC_TYPE_1"/>
    <property type="match status" value="1"/>
</dbReference>
<feature type="transmembrane region" description="Helical" evidence="12">
    <location>
        <begin position="427"/>
        <end position="448"/>
    </location>
</feature>
<gene>
    <name evidence="16" type="ORF">A5888_001058</name>
    <name evidence="15" type="ORF">A5888_001068</name>
</gene>
<protein>
    <submittedName>
        <fullName evidence="16">PTS system, beta-glucoside-specific IIA component</fullName>
    </submittedName>
</protein>
<evidence type="ECO:0000256" key="12">
    <source>
        <dbReference type="SAM" id="Phobius"/>
    </source>
</evidence>
<organism evidence="15">
    <name type="scientific">Candidatus Enterococcus clewellii</name>
    <dbReference type="NCBI Taxonomy" id="1834193"/>
    <lineage>
        <taxon>Bacteria</taxon>
        <taxon>Bacillati</taxon>
        <taxon>Bacillota</taxon>
        <taxon>Bacilli</taxon>
        <taxon>Lactobacillales</taxon>
        <taxon>Enterococcaceae</taxon>
        <taxon>Enterococcus</taxon>
    </lineage>
</organism>
<evidence type="ECO:0000256" key="4">
    <source>
        <dbReference type="ARBA" id="ARBA00022597"/>
    </source>
</evidence>
<feature type="transmembrane region" description="Helical" evidence="12">
    <location>
        <begin position="356"/>
        <end position="377"/>
    </location>
</feature>
<dbReference type="GO" id="GO:0005886">
    <property type="term" value="C:plasma membrane"/>
    <property type="evidence" value="ECO:0007669"/>
    <property type="project" value="UniProtKB-SubCell"/>
</dbReference>
<evidence type="ECO:0000256" key="3">
    <source>
        <dbReference type="ARBA" id="ARBA00022475"/>
    </source>
</evidence>
<dbReference type="EMBL" id="CP147247">
    <property type="protein sequence ID" value="WYJ89338.1"/>
    <property type="molecule type" value="Genomic_DNA"/>
</dbReference>
<dbReference type="GO" id="GO:0015771">
    <property type="term" value="P:trehalose transport"/>
    <property type="evidence" value="ECO:0007669"/>
    <property type="project" value="TreeGrafter"/>
</dbReference>
<feature type="domain" description="PTS EIIB type-1" evidence="13">
    <location>
        <begin position="5"/>
        <end position="87"/>
    </location>
</feature>
<feature type="transmembrane region" description="Helical" evidence="12">
    <location>
        <begin position="119"/>
        <end position="139"/>
    </location>
</feature>
<dbReference type="EMBL" id="NGMM01000001">
    <property type="protein sequence ID" value="OTP19253.1"/>
    <property type="molecule type" value="Genomic_DNA"/>
</dbReference>
<dbReference type="Proteomes" id="UP000195141">
    <property type="component" value="Chromosome"/>
</dbReference>
<dbReference type="SUPFAM" id="SSF55604">
    <property type="entry name" value="Glucose permease domain IIB"/>
    <property type="match status" value="1"/>
</dbReference>
<keyword evidence="6" id="KW-0598">Phosphotransferase system</keyword>
<name>A0A242KDK7_9ENTE</name>
<feature type="transmembrane region" description="Helical" evidence="12">
    <location>
        <begin position="174"/>
        <end position="191"/>
    </location>
</feature>
<dbReference type="AlphaFoldDB" id="A0A242KDK7"/>
<evidence type="ECO:0000256" key="5">
    <source>
        <dbReference type="ARBA" id="ARBA00022679"/>
    </source>
</evidence>
<keyword evidence="2" id="KW-0813">Transport</keyword>
<dbReference type="PROSITE" id="PS01035">
    <property type="entry name" value="PTS_EIIB_TYPE_1_CYS"/>
    <property type="match status" value="1"/>
</dbReference>
<dbReference type="CDD" id="cd00212">
    <property type="entry name" value="PTS_IIB_glc"/>
    <property type="match status" value="1"/>
</dbReference>
<sequence length="468" mass="49532">MSKNKELARTIIAALGGSENIYSVVHCATRLRFSLVDDQRVDEQQLKTIEGVVGVNPTPTQYQVIIGSHVATVFQAVLEEGIVNGDQEVEQEKSASTSASVLDKVVDTITGCMTPMIPALTAAGMIKVILSLGTTFHWLSNESSTYRVLDFIGDGAFYFMPILLAVFASRKFKVNTSIAVVVVGIFLHPNFTSWVTSGESISFIGMPIQGISYAASVIPALLTIWAMSYIEKGVDKLTPKALKILLNPTLVLLISAPLALIVIGPLGNYAGKGLAWFIELMQGQLGFIMVALLAAAMPFIVMTGMHHALTPIFVASFAATGTESLILVAQVCANLAQGGATLAVALKSKDKSLKTVATAAGISAIMGITEPALYGVTMKFKKPLIAACISAGVAGCFAGIMHVTLYVPQNSLMAILGFSGDKGTANIAAGIIMMLVSTVLSFILTWILQKEETQAEMTTSTVSMEAAR</sequence>
<evidence type="ECO:0000256" key="7">
    <source>
        <dbReference type="ARBA" id="ARBA00022692"/>
    </source>
</evidence>
<keyword evidence="8" id="KW-0418">Kinase</keyword>
<keyword evidence="17" id="KW-1185">Reference proteome</keyword>
<dbReference type="Pfam" id="PF02378">
    <property type="entry name" value="PTS_EIIC"/>
    <property type="match status" value="1"/>
</dbReference>
<evidence type="ECO:0000256" key="11">
    <source>
        <dbReference type="PROSITE-ProRule" id="PRU00421"/>
    </source>
</evidence>
<feature type="transmembrane region" description="Helical" evidence="12">
    <location>
        <begin position="151"/>
        <end position="167"/>
    </location>
</feature>
<dbReference type="GO" id="GO:0008982">
    <property type="term" value="F:protein-N(PI)-phosphohistidine-sugar phosphotransferase activity"/>
    <property type="evidence" value="ECO:0007669"/>
    <property type="project" value="InterPro"/>
</dbReference>
<feature type="domain" description="PTS EIIC type-1" evidence="14">
    <location>
        <begin position="107"/>
        <end position="460"/>
    </location>
</feature>
<evidence type="ECO:0000259" key="13">
    <source>
        <dbReference type="PROSITE" id="PS51098"/>
    </source>
</evidence>
<keyword evidence="4" id="KW-0762">Sugar transport</keyword>
<keyword evidence="10 12" id="KW-0472">Membrane</keyword>
<evidence type="ECO:0000313" key="17">
    <source>
        <dbReference type="Proteomes" id="UP000195141"/>
    </source>
</evidence>
<dbReference type="InterPro" id="IPR036878">
    <property type="entry name" value="Glu_permease_IIB"/>
</dbReference>
<keyword evidence="9 12" id="KW-1133">Transmembrane helix</keyword>
<keyword evidence="5" id="KW-0808">Transferase</keyword>
<dbReference type="InterPro" id="IPR003352">
    <property type="entry name" value="PTS_EIIC"/>
</dbReference>
<feature type="transmembrane region" description="Helical" evidence="12">
    <location>
        <begin position="313"/>
        <end position="336"/>
    </location>
</feature>
<dbReference type="InterPro" id="IPR001996">
    <property type="entry name" value="PTS_IIB_1"/>
</dbReference>
<dbReference type="Gene3D" id="3.30.1360.60">
    <property type="entry name" value="Glucose permease domain IIB"/>
    <property type="match status" value="1"/>
</dbReference>
<comment type="subcellular location">
    <subcellularLocation>
        <location evidence="1">Cell membrane</location>
        <topology evidence="1">Multi-pass membrane protein</topology>
    </subcellularLocation>
</comment>
<dbReference type="PANTHER" id="PTHR30175">
    <property type="entry name" value="PHOSPHOTRANSFERASE SYSTEM TRANSPORT PROTEIN"/>
    <property type="match status" value="1"/>
</dbReference>
<evidence type="ECO:0000313" key="16">
    <source>
        <dbReference type="EMBL" id="WYJ89338.1"/>
    </source>
</evidence>
<dbReference type="GO" id="GO:0016301">
    <property type="term" value="F:kinase activity"/>
    <property type="evidence" value="ECO:0007669"/>
    <property type="project" value="UniProtKB-KW"/>
</dbReference>
<dbReference type="FunFam" id="3.30.1360.60:FF:000001">
    <property type="entry name" value="PTS system glucose-specific IIBC component PtsG"/>
    <property type="match status" value="1"/>
</dbReference>
<evidence type="ECO:0000256" key="9">
    <source>
        <dbReference type="ARBA" id="ARBA00022989"/>
    </source>
</evidence>
<proteinExistence type="predicted"/>
<dbReference type="GO" id="GO:0009401">
    <property type="term" value="P:phosphoenolpyruvate-dependent sugar phosphotransferase system"/>
    <property type="evidence" value="ECO:0007669"/>
    <property type="project" value="UniProtKB-KW"/>
</dbReference>
<feature type="active site" description="Phosphocysteine intermediate; for EIIB activity" evidence="11">
    <location>
        <position position="27"/>
    </location>
</feature>
<evidence type="ECO:0000313" key="15">
    <source>
        <dbReference type="EMBL" id="OTP19253.1"/>
    </source>
</evidence>
<dbReference type="GO" id="GO:0090589">
    <property type="term" value="F:protein-phosphocysteine-trehalose phosphotransferase system transporter activity"/>
    <property type="evidence" value="ECO:0007669"/>
    <property type="project" value="TreeGrafter"/>
</dbReference>
<feature type="transmembrane region" description="Helical" evidence="12">
    <location>
        <begin position="242"/>
        <end position="263"/>
    </location>
</feature>
<reference evidence="15" key="1">
    <citation type="submission" date="2017-05" db="EMBL/GenBank/DDBJ databases">
        <title>The Genome Sequence of Enterococcus sp. 9E7_DIV0242.</title>
        <authorList>
            <consortium name="The Broad Institute Genomics Platform"/>
            <consortium name="The Broad Institute Genomic Center for Infectious Diseases"/>
            <person name="Earl A."/>
            <person name="Manson A."/>
            <person name="Schwartman J."/>
            <person name="Gilmore M."/>
            <person name="Abouelleil A."/>
            <person name="Cao P."/>
            <person name="Chapman S."/>
            <person name="Cusick C."/>
            <person name="Shea T."/>
            <person name="Young S."/>
            <person name="Neafsey D."/>
            <person name="Nusbaum C."/>
            <person name="Birren B."/>
        </authorList>
    </citation>
    <scope>NUCLEOTIDE SEQUENCE [LARGE SCALE GENOMIC DNA]</scope>
    <source>
        <strain evidence="15">9E7_DIV0242</strain>
    </source>
</reference>
<evidence type="ECO:0000256" key="2">
    <source>
        <dbReference type="ARBA" id="ARBA00022448"/>
    </source>
</evidence>
<dbReference type="InterPro" id="IPR018113">
    <property type="entry name" value="PTrfase_EIIB_Cys"/>
</dbReference>
<evidence type="ECO:0000256" key="8">
    <source>
        <dbReference type="ARBA" id="ARBA00022777"/>
    </source>
</evidence>
<evidence type="ECO:0000256" key="6">
    <source>
        <dbReference type="ARBA" id="ARBA00022683"/>
    </source>
</evidence>
<feature type="transmembrane region" description="Helical" evidence="12">
    <location>
        <begin position="211"/>
        <end position="230"/>
    </location>
</feature>
<dbReference type="Pfam" id="PF00367">
    <property type="entry name" value="PTS_EIIB"/>
    <property type="match status" value="1"/>
</dbReference>
<keyword evidence="3" id="KW-1003">Cell membrane</keyword>
<feature type="transmembrane region" description="Helical" evidence="12">
    <location>
        <begin position="384"/>
        <end position="407"/>
    </location>
</feature>
<dbReference type="InterPro" id="IPR013013">
    <property type="entry name" value="PTS_EIIC_1"/>
</dbReference>
<dbReference type="InterPro" id="IPR050558">
    <property type="entry name" value="PTS_Sugar-Specific_Components"/>
</dbReference>
<reference evidence="16" key="2">
    <citation type="submission" date="2017-05" db="EMBL/GenBank/DDBJ databases">
        <authorList>
            <consortium name="The Broad Institute Genomics Platform"/>
            <consortium name="The Broad Institute Genomic Center for Infectious Diseases"/>
            <person name="Earl A."/>
            <person name="Manson A."/>
            <person name="Schwartman J."/>
            <person name="Gilmore M."/>
            <person name="Abouelleil A."/>
            <person name="Cao P."/>
            <person name="Chapman S."/>
            <person name="Cusick C."/>
            <person name="Shea T."/>
            <person name="Young S."/>
            <person name="Neafsey D."/>
            <person name="Nusbaum C."/>
            <person name="Birren B."/>
        </authorList>
    </citation>
    <scope>NUCLEOTIDE SEQUENCE</scope>
    <source>
        <strain evidence="16">9E7_DIV0242</strain>
    </source>
</reference>
<feature type="transmembrane region" description="Helical" evidence="12">
    <location>
        <begin position="283"/>
        <end position="301"/>
    </location>
</feature>
<dbReference type="PROSITE" id="PS51098">
    <property type="entry name" value="PTS_EIIB_TYPE_1"/>
    <property type="match status" value="1"/>
</dbReference>
<evidence type="ECO:0000259" key="14">
    <source>
        <dbReference type="PROSITE" id="PS51103"/>
    </source>
</evidence>
<reference evidence="16" key="3">
    <citation type="submission" date="2024-03" db="EMBL/GenBank/DDBJ databases">
        <title>The Genome Sequence of Enterococcus sp. DIV0242b.</title>
        <authorList>
            <consortium name="The Broad Institute Genomics Platform"/>
            <consortium name="The Broad Institute Microbial Omics Core"/>
            <consortium name="The Broad Institute Genomic Center for Infectious Diseases"/>
            <person name="Earl A."/>
            <person name="Manson A."/>
            <person name="Gilmore M."/>
            <person name="Schwartman J."/>
            <person name="Shea T."/>
            <person name="Abouelleil A."/>
            <person name="Cao P."/>
            <person name="Chapman S."/>
            <person name="Cusick C."/>
            <person name="Young S."/>
            <person name="Neafsey D."/>
            <person name="Nusbaum C."/>
            <person name="Birren B."/>
        </authorList>
    </citation>
    <scope>NUCLEOTIDE SEQUENCE</scope>
    <source>
        <strain evidence="16">9E7_DIV0242</strain>
    </source>
</reference>
<dbReference type="PANTHER" id="PTHR30175:SF1">
    <property type="entry name" value="PTS SYSTEM ARBUTIN-, CELLOBIOSE-, AND SALICIN-SPECIFIC EIIBC COMPONENT-RELATED"/>
    <property type="match status" value="1"/>
</dbReference>
<evidence type="ECO:0000256" key="10">
    <source>
        <dbReference type="ARBA" id="ARBA00023136"/>
    </source>
</evidence>
<accession>A0A242KDK7</accession>
<dbReference type="OrthoDB" id="9769191at2"/>
<dbReference type="RefSeq" id="WP_086348151.1">
    <property type="nucleotide sequence ID" value="NZ_CP147247.1"/>
</dbReference>
<keyword evidence="7 12" id="KW-0812">Transmembrane</keyword>
<evidence type="ECO:0000256" key="1">
    <source>
        <dbReference type="ARBA" id="ARBA00004651"/>
    </source>
</evidence>